<keyword evidence="1" id="KW-1133">Transmembrane helix</keyword>
<accession>A0ABN1GAG5</accession>
<evidence type="ECO:0000256" key="1">
    <source>
        <dbReference type="SAM" id="Phobius"/>
    </source>
</evidence>
<gene>
    <name evidence="2" type="ORF">GCM10009547_06740</name>
</gene>
<keyword evidence="1" id="KW-0812">Transmembrane</keyword>
<evidence type="ECO:0000313" key="2">
    <source>
        <dbReference type="EMBL" id="GAA0607462.1"/>
    </source>
</evidence>
<feature type="transmembrane region" description="Helical" evidence="1">
    <location>
        <begin position="15"/>
        <end position="37"/>
    </location>
</feature>
<organism evidence="2 3">
    <name type="scientific">Sporichthya brevicatena</name>
    <dbReference type="NCBI Taxonomy" id="171442"/>
    <lineage>
        <taxon>Bacteria</taxon>
        <taxon>Bacillati</taxon>
        <taxon>Actinomycetota</taxon>
        <taxon>Actinomycetes</taxon>
        <taxon>Sporichthyales</taxon>
        <taxon>Sporichthyaceae</taxon>
        <taxon>Sporichthya</taxon>
    </lineage>
</organism>
<comment type="caution">
    <text evidence="2">The sequence shown here is derived from an EMBL/GenBank/DDBJ whole genome shotgun (WGS) entry which is preliminary data.</text>
</comment>
<proteinExistence type="predicted"/>
<dbReference type="RefSeq" id="WP_344601597.1">
    <property type="nucleotide sequence ID" value="NZ_BAAAHE010000007.1"/>
</dbReference>
<name>A0ABN1GAG5_9ACTN</name>
<evidence type="ECO:0000313" key="3">
    <source>
        <dbReference type="Proteomes" id="UP001500957"/>
    </source>
</evidence>
<dbReference type="EMBL" id="BAAAHE010000007">
    <property type="protein sequence ID" value="GAA0607462.1"/>
    <property type="molecule type" value="Genomic_DNA"/>
</dbReference>
<protein>
    <submittedName>
        <fullName evidence="2">Uncharacterized protein</fullName>
    </submittedName>
</protein>
<keyword evidence="3" id="KW-1185">Reference proteome</keyword>
<dbReference type="Proteomes" id="UP001500957">
    <property type="component" value="Unassembled WGS sequence"/>
</dbReference>
<sequence>MHARPHPRAVAITQGVHHLVIVLGAFFFALAMAAVAVQGTGPRTVEVNFPHRVELQTGPTAPLDAAPSSTQTH</sequence>
<reference evidence="2 3" key="1">
    <citation type="journal article" date="2019" name="Int. J. Syst. Evol. Microbiol.">
        <title>The Global Catalogue of Microorganisms (GCM) 10K type strain sequencing project: providing services to taxonomists for standard genome sequencing and annotation.</title>
        <authorList>
            <consortium name="The Broad Institute Genomics Platform"/>
            <consortium name="The Broad Institute Genome Sequencing Center for Infectious Disease"/>
            <person name="Wu L."/>
            <person name="Ma J."/>
        </authorList>
    </citation>
    <scope>NUCLEOTIDE SEQUENCE [LARGE SCALE GENOMIC DNA]</scope>
    <source>
        <strain evidence="2 3">JCM 10671</strain>
    </source>
</reference>
<keyword evidence="1" id="KW-0472">Membrane</keyword>